<evidence type="ECO:0000256" key="7">
    <source>
        <dbReference type="ARBA" id="ARBA00023098"/>
    </source>
</evidence>
<dbReference type="Gene3D" id="3.30.559.10">
    <property type="entry name" value="Chloramphenicol acetyltransferase-like domain"/>
    <property type="match status" value="1"/>
</dbReference>
<dbReference type="InterPro" id="IPR045851">
    <property type="entry name" value="AMP-bd_C_sf"/>
</dbReference>
<dbReference type="Gene3D" id="3.40.47.10">
    <property type="match status" value="1"/>
</dbReference>
<dbReference type="Proteomes" id="UP000014155">
    <property type="component" value="Unassembled WGS sequence"/>
</dbReference>
<evidence type="ECO:0000256" key="2">
    <source>
        <dbReference type="ARBA" id="ARBA00006432"/>
    </source>
</evidence>
<evidence type="ECO:0000259" key="11">
    <source>
        <dbReference type="PROSITE" id="PS52004"/>
    </source>
</evidence>
<accession>S0FP11</accession>
<keyword evidence="3" id="KW-0596">Phosphopantetheine</keyword>
<dbReference type="GO" id="GO:0004315">
    <property type="term" value="F:3-oxoacyl-[acyl-carrier-protein] synthase activity"/>
    <property type="evidence" value="ECO:0007669"/>
    <property type="project" value="InterPro"/>
</dbReference>
<dbReference type="SMART" id="SM00827">
    <property type="entry name" value="PKS_AT"/>
    <property type="match status" value="1"/>
</dbReference>
<dbReference type="InterPro" id="IPR016039">
    <property type="entry name" value="Thiolase-like"/>
</dbReference>
<dbReference type="Pfam" id="PF13193">
    <property type="entry name" value="AMP-binding_C"/>
    <property type="match status" value="1"/>
</dbReference>
<dbReference type="GO" id="GO:0043041">
    <property type="term" value="P:amino acid activation for nonribosomal peptide biosynthetic process"/>
    <property type="evidence" value="ECO:0007669"/>
    <property type="project" value="TreeGrafter"/>
</dbReference>
<keyword evidence="6" id="KW-0276">Fatty acid metabolism</keyword>
<dbReference type="PANTHER" id="PTHR45527">
    <property type="entry name" value="NONRIBOSOMAL PEPTIDE SYNTHETASE"/>
    <property type="match status" value="1"/>
</dbReference>
<evidence type="ECO:0000256" key="3">
    <source>
        <dbReference type="ARBA" id="ARBA00022450"/>
    </source>
</evidence>
<dbReference type="NCBIfam" id="TIGR01733">
    <property type="entry name" value="AA-adenyl-dom"/>
    <property type="match status" value="1"/>
</dbReference>
<dbReference type="eggNOG" id="COG3321">
    <property type="taxonomic scope" value="Bacteria"/>
</dbReference>
<dbReference type="PROSITE" id="PS52004">
    <property type="entry name" value="KS3_2"/>
    <property type="match status" value="1"/>
</dbReference>
<dbReference type="FunFam" id="3.30.300.30:FF:000010">
    <property type="entry name" value="Enterobactin synthetase component F"/>
    <property type="match status" value="1"/>
</dbReference>
<keyword evidence="4" id="KW-0597">Phosphoprotein</keyword>
<dbReference type="Gene3D" id="1.10.1200.10">
    <property type="entry name" value="ACP-like"/>
    <property type="match status" value="1"/>
</dbReference>
<comment type="cofactor">
    <cofactor evidence="1">
        <name>pantetheine 4'-phosphate</name>
        <dbReference type="ChEBI" id="CHEBI:47942"/>
    </cofactor>
</comment>
<dbReference type="Pfam" id="PF00668">
    <property type="entry name" value="Condensation"/>
    <property type="match status" value="1"/>
</dbReference>
<dbReference type="PROSITE" id="PS00606">
    <property type="entry name" value="KS3_1"/>
    <property type="match status" value="1"/>
</dbReference>
<name>S0FP11_RUMCE</name>
<keyword evidence="7" id="KW-0443">Lipid metabolism</keyword>
<organism evidence="12 13">
    <name type="scientific">Ruminiclostridium cellobioparum subsp. termitidis CT1112</name>
    <dbReference type="NCBI Taxonomy" id="1195236"/>
    <lineage>
        <taxon>Bacteria</taxon>
        <taxon>Bacillati</taxon>
        <taxon>Bacillota</taxon>
        <taxon>Clostridia</taxon>
        <taxon>Eubacteriales</taxon>
        <taxon>Oscillospiraceae</taxon>
        <taxon>Ruminiclostridium</taxon>
    </lineage>
</organism>
<gene>
    <name evidence="12" type="ORF">CTER_0309</name>
</gene>
<dbReference type="CDD" id="cd12116">
    <property type="entry name" value="A_NRPS_Ta1_like"/>
    <property type="match status" value="1"/>
</dbReference>
<dbReference type="Pfam" id="PF00109">
    <property type="entry name" value="ketoacyl-synt"/>
    <property type="match status" value="1"/>
</dbReference>
<dbReference type="Gene3D" id="2.30.38.10">
    <property type="entry name" value="Luciferase, Domain 3"/>
    <property type="match status" value="1"/>
</dbReference>
<dbReference type="Pfam" id="PF00698">
    <property type="entry name" value="Acyl_transf_1"/>
    <property type="match status" value="1"/>
</dbReference>
<evidence type="ECO:0000313" key="13">
    <source>
        <dbReference type="Proteomes" id="UP000014155"/>
    </source>
</evidence>
<dbReference type="SMART" id="SM00823">
    <property type="entry name" value="PKS_PP"/>
    <property type="match status" value="2"/>
</dbReference>
<dbReference type="Gene3D" id="3.40.50.1820">
    <property type="entry name" value="alpha/beta hydrolase"/>
    <property type="match status" value="1"/>
</dbReference>
<dbReference type="GO" id="GO:0031177">
    <property type="term" value="F:phosphopantetheine binding"/>
    <property type="evidence" value="ECO:0007669"/>
    <property type="project" value="InterPro"/>
</dbReference>
<dbReference type="InterPro" id="IPR020841">
    <property type="entry name" value="PKS_Beta-ketoAc_synthase_dom"/>
</dbReference>
<proteinExistence type="inferred from homology"/>
<dbReference type="Pfam" id="PF02801">
    <property type="entry name" value="Ketoacyl-synt_C"/>
    <property type="match status" value="1"/>
</dbReference>
<evidence type="ECO:0000256" key="5">
    <source>
        <dbReference type="ARBA" id="ARBA00022679"/>
    </source>
</evidence>
<evidence type="ECO:0000256" key="1">
    <source>
        <dbReference type="ARBA" id="ARBA00001957"/>
    </source>
</evidence>
<dbReference type="SUPFAM" id="SSF52151">
    <property type="entry name" value="FabD/lysophospholipase-like"/>
    <property type="match status" value="1"/>
</dbReference>
<dbReference type="SUPFAM" id="SSF52777">
    <property type="entry name" value="CoA-dependent acyltransferases"/>
    <property type="match status" value="2"/>
</dbReference>
<dbReference type="InterPro" id="IPR010071">
    <property type="entry name" value="AA_adenyl_dom"/>
</dbReference>
<evidence type="ECO:0000256" key="6">
    <source>
        <dbReference type="ARBA" id="ARBA00022832"/>
    </source>
</evidence>
<evidence type="ECO:0000256" key="9">
    <source>
        <dbReference type="ARBA" id="ARBA00029443"/>
    </source>
</evidence>
<sequence>MSDISGKQDSLAAKKQMLFEMLMKERKKAEVNGENQAIQKRKEAGLLPLSFAQQRLWFLEQMNPGSPAYNIPSAVIMNGRLDIDALNDSFNLVIKRHEALRTVFKMADGQPVQVILPELKIDLPIKELTGFKRAEQMDKVRQIITEDNLKPYDLSNGPLLRVMLIRLRDDENVLCLNMHHIVSDGWTLQVLMKEVSAIYTSLASGQAAAMPEPAIQYGDYTIWQREWVKGETLNRQLDYWAEKLRGCQSVLELPADHQRPPVQGYRGARKYFEISSGLSGELHELAQKKGATIFMVLLSALKIILQRYSGQSEIIVGTPIAGRNRTELEGLIGYFVNTLALRTELSGNPSFDELLERVKETTRGAYDNQDIPFENVVEALQPERDLSRNPLYQVCFSYQSEAIPEIHMQGLKLASLEVESSTARFDIELQLWKADEIIRGFFEYSSDLFEKSTIDRFTEHFLTLLENIPKHHQIPISDIPVMTEQEKQRILYAWNDTCVEYAKDLCVHQLFEQQVLKTPDNAAVIFGDRKLTYKELNDRANQLSHYLIKMGAGPEPFIGICVERSEDMLVAQLGILKAGSTYIPIDPAYPSERILYMIQDARMPFIITQQRLSDSISGQGAKIVCIDEEWTAIAKESRDNPKNKITGSNLAYTIYTSGSTGKPKGVQIPHGAVVNFLKAMSKEPGMIENDRLLSVTTICFDIAALELFLPITVGACVVIAERETVLDGAALINAVKKYDITVMQATPATWRLMLGAGWQGSKKLKILCGGEPLSVELAEQLLKRSSSLWNMYGPTETTIWSSVCRIEAGQERITIGKPIDNTQMYILDPELKPVVIGAAGELFIGGDGLARAYLNRQGLTQEKFLPNSFLKETSARIYRTGDVARFLPDGQIEVLGRTDHQIKIRGFRIEPGEIEAVLSKYAGINQVVVAVKEFSSNDKRLVAYYTVPNTGALAIADGELRNHLKAELPEYMLPAAFVKMEVLPLTPNGKINRLLLPMPQTAKAEKAGADSVPQNETEKTICGIWQEVLKVERVGVNDNFFDLGGHSLLMTQVHTRLKEIFNAEITMLDMFKYPTVSAIARFINSGNEAEADLESGVQRARTRRQSLNRDSNTDIAIIGIALRFPGADSPEKYWENLRDGIESVSFFSEEDVLAAGGSEELLSMPNFVKAEADVANVELFDAGFFGYSPKEAESMDPQLRFMLECSWEALERAGYDPESCKERIGVFCGAAMSTYMINNMTDEHSAHGVMINYKERMALLAANSSDFVAQRVSYHLKLNGPSMNIQTACSTSMVAIHTACQSLIHGECDMALAGAVQIRVPQRIGYLYEEGGLPSPDGHCRPFDAKAGGTVHANGIGVVVVKRLEDAVRDGDNIYAVIKASAINNDGAMKAGFTAPSVEGQAKVVAEAQEMAGISPDAISFVEAFATGTPLGDSIEVEALTQAFRLKTQEKQFCAIGSSKSNLGHLDHVSGMAGIVKAALALQNKAIPPTIYFEAPNPRIDFDNSPFYVNNRLIAWETDKLPRLAGVNNFAIGGTNVHAILEEAPLQTPSGASRPYQLFTLSAKTFSALEKYKTNLIGYLQENRQINMADVVYTLKKGRKAFNHRFMAVYGHNENVIDMLSAIDFNTESYANINSNNREIVFMFTGESTKYVNSGRALYSTEKVFKESMDRCSEYVKAKAGHDLLDALYPENNTKNNTTAKDMDKTIECCIAFAVEYSLAQLWMSWGVKPRAIIGSGTGEITAACISGVVSVEDALKLLLDGGKAAGSINFNPPVIPFISNKSGSWIKSSEATQQSFWKDKPLPVSNKGLEEIFKASDRIFLVLGAEDKKIFWTEKLSNDTRNRSIICSLPDSSCPVSEAEYITASLGKCWLAGINIDWYRYYQYETRRNLVLPTYPFERQKYWLKKHTSTQKKYSASDKSMRNDHAEPKLGIEQEIAAIWRHLLEVDEIAATDNFFDMGGDEFTAVKLVNRIRNQFEVEIELKQVFEKASIRELAELIVEKQIDALDPEQLALLLEGDK</sequence>
<comment type="similarity">
    <text evidence="9">In the C-terminal section; belongs to the NRP synthetase family.</text>
</comment>
<comment type="caution">
    <text evidence="12">The sequence shown here is derived from an EMBL/GenBank/DDBJ whole genome shotgun (WGS) entry which is preliminary data.</text>
</comment>
<dbReference type="InterPro" id="IPR036736">
    <property type="entry name" value="ACP-like_sf"/>
</dbReference>
<dbReference type="SUPFAM" id="SSF53901">
    <property type="entry name" value="Thiolase-like"/>
    <property type="match status" value="1"/>
</dbReference>
<dbReference type="InterPro" id="IPR020806">
    <property type="entry name" value="PKS_PP-bd"/>
</dbReference>
<dbReference type="FunFam" id="1.10.1200.10:FF:000016">
    <property type="entry name" value="Non-ribosomal peptide synthase"/>
    <property type="match status" value="1"/>
</dbReference>
<dbReference type="InterPro" id="IPR016035">
    <property type="entry name" value="Acyl_Trfase/lysoPLipase"/>
</dbReference>
<dbReference type="FunFam" id="3.40.47.10:FF:000042">
    <property type="entry name" value="Polyketide synthase Pks13"/>
    <property type="match status" value="1"/>
</dbReference>
<evidence type="ECO:0000256" key="4">
    <source>
        <dbReference type="ARBA" id="ARBA00022553"/>
    </source>
</evidence>
<dbReference type="InterPro" id="IPR029058">
    <property type="entry name" value="AB_hydrolase_fold"/>
</dbReference>
<dbReference type="PANTHER" id="PTHR45527:SF1">
    <property type="entry name" value="FATTY ACID SYNTHASE"/>
    <property type="match status" value="1"/>
</dbReference>
<dbReference type="CDD" id="cd00833">
    <property type="entry name" value="PKS"/>
    <property type="match status" value="1"/>
</dbReference>
<dbReference type="GO" id="GO:0044550">
    <property type="term" value="P:secondary metabolite biosynthetic process"/>
    <property type="evidence" value="ECO:0007669"/>
    <property type="project" value="UniProtKB-ARBA"/>
</dbReference>
<feature type="domain" description="Ketosynthase family 3 (KS3)" evidence="11">
    <location>
        <begin position="1112"/>
        <end position="1543"/>
    </location>
</feature>
<dbReference type="Gene3D" id="3.30.70.3290">
    <property type="match status" value="2"/>
</dbReference>
<dbReference type="Pfam" id="PF00501">
    <property type="entry name" value="AMP-binding"/>
    <property type="match status" value="1"/>
</dbReference>
<dbReference type="InterPro" id="IPR018201">
    <property type="entry name" value="Ketoacyl_synth_AS"/>
</dbReference>
<feature type="domain" description="Carrier" evidence="10">
    <location>
        <begin position="1012"/>
        <end position="1087"/>
    </location>
</feature>
<dbReference type="RefSeq" id="WP_004623636.1">
    <property type="nucleotide sequence ID" value="NZ_AORV01000016.1"/>
</dbReference>
<dbReference type="EMBL" id="AORV01000016">
    <property type="protein sequence ID" value="EMS73642.1"/>
    <property type="molecule type" value="Genomic_DNA"/>
</dbReference>
<dbReference type="Pfam" id="PF00550">
    <property type="entry name" value="PP-binding"/>
    <property type="match status" value="2"/>
</dbReference>
<dbReference type="Gene3D" id="3.30.559.30">
    <property type="entry name" value="Nonribosomal peptide synthetase, condensation domain"/>
    <property type="match status" value="1"/>
</dbReference>
<dbReference type="eggNOG" id="COG1020">
    <property type="taxonomic scope" value="Bacteria"/>
</dbReference>
<keyword evidence="5" id="KW-0808">Transferase</keyword>
<dbReference type="CDD" id="cd19531">
    <property type="entry name" value="LCL_NRPS-like"/>
    <property type="match status" value="1"/>
</dbReference>
<keyword evidence="8" id="KW-0511">Multifunctional enzyme</keyword>
<dbReference type="InterPro" id="IPR023213">
    <property type="entry name" value="CAT-like_dom_sf"/>
</dbReference>
<evidence type="ECO:0000256" key="8">
    <source>
        <dbReference type="ARBA" id="ARBA00023268"/>
    </source>
</evidence>
<reference evidence="12 13" key="1">
    <citation type="journal article" date="2013" name="Genome Announc.">
        <title>Draft Genome Sequence of the Cellulolytic, Mesophilic, Anaerobic Bacterium Clostridium termitidis Strain CT1112 (DSM 5398).</title>
        <authorList>
            <person name="Lal S."/>
            <person name="Ramachandran U."/>
            <person name="Zhang X."/>
            <person name="Munir R."/>
            <person name="Sparling R."/>
            <person name="Levin D.B."/>
        </authorList>
    </citation>
    <scope>NUCLEOTIDE SEQUENCE [LARGE SCALE GENOMIC DNA]</scope>
    <source>
        <strain evidence="12 13">CT1112</strain>
    </source>
</reference>
<dbReference type="SUPFAM" id="SSF56801">
    <property type="entry name" value="Acetyl-CoA synthetase-like"/>
    <property type="match status" value="1"/>
</dbReference>
<dbReference type="FunFam" id="3.40.50.12780:FF:000012">
    <property type="entry name" value="Non-ribosomal peptide synthetase"/>
    <property type="match status" value="1"/>
</dbReference>
<feature type="domain" description="Carrier" evidence="10">
    <location>
        <begin position="1928"/>
        <end position="2003"/>
    </location>
</feature>
<dbReference type="PATRIC" id="fig|1195236.3.peg.616"/>
<dbReference type="FunFam" id="3.40.50.980:FF:000001">
    <property type="entry name" value="Non-ribosomal peptide synthetase"/>
    <property type="match status" value="1"/>
</dbReference>
<dbReference type="Gene3D" id="3.30.300.30">
    <property type="match status" value="1"/>
</dbReference>
<dbReference type="GO" id="GO:0005829">
    <property type="term" value="C:cytosol"/>
    <property type="evidence" value="ECO:0007669"/>
    <property type="project" value="TreeGrafter"/>
</dbReference>
<protein>
    <submittedName>
        <fullName evidence="12">Amino acid adenylation domain protein</fullName>
    </submittedName>
</protein>
<dbReference type="SUPFAM" id="SSF47336">
    <property type="entry name" value="ACP-like"/>
    <property type="match status" value="2"/>
</dbReference>
<keyword evidence="13" id="KW-1185">Reference proteome</keyword>
<dbReference type="InterPro" id="IPR014030">
    <property type="entry name" value="Ketoacyl_synth_N"/>
</dbReference>
<dbReference type="InterPro" id="IPR014043">
    <property type="entry name" value="Acyl_transferase_dom"/>
</dbReference>
<dbReference type="InterPro" id="IPR001227">
    <property type="entry name" value="Ac_transferase_dom_sf"/>
</dbReference>
<dbReference type="Pfam" id="PF22621">
    <property type="entry name" value="CurL-like_PKS_C"/>
    <property type="match status" value="1"/>
</dbReference>
<dbReference type="InterPro" id="IPR000873">
    <property type="entry name" value="AMP-dep_synth/lig_dom"/>
</dbReference>
<dbReference type="InterPro" id="IPR025110">
    <property type="entry name" value="AMP-bd_C"/>
</dbReference>
<dbReference type="InterPro" id="IPR014031">
    <property type="entry name" value="Ketoacyl_synth_C"/>
</dbReference>
<dbReference type="InterPro" id="IPR009081">
    <property type="entry name" value="PP-bd_ACP"/>
</dbReference>
<dbReference type="PROSITE" id="PS50075">
    <property type="entry name" value="CARRIER"/>
    <property type="match status" value="2"/>
</dbReference>
<evidence type="ECO:0000259" key="10">
    <source>
        <dbReference type="PROSITE" id="PS50075"/>
    </source>
</evidence>
<comment type="similarity">
    <text evidence="2">Belongs to the ATP-dependent AMP-binding enzyme family.</text>
</comment>
<dbReference type="STRING" id="1195236.CTER_0309"/>
<dbReference type="FunFam" id="3.30.559.10:FF:000012">
    <property type="entry name" value="Non-ribosomal peptide synthetase"/>
    <property type="match status" value="1"/>
</dbReference>
<dbReference type="GO" id="GO:0006633">
    <property type="term" value="P:fatty acid biosynthetic process"/>
    <property type="evidence" value="ECO:0007669"/>
    <property type="project" value="InterPro"/>
</dbReference>
<dbReference type="Gene3D" id="3.40.50.980">
    <property type="match status" value="2"/>
</dbReference>
<dbReference type="InterPro" id="IPR001242">
    <property type="entry name" value="Condensation_dom"/>
</dbReference>
<dbReference type="Gene3D" id="3.40.366.10">
    <property type="entry name" value="Malonyl-Coenzyme A Acyl Carrier Protein, domain 2"/>
    <property type="match status" value="2"/>
</dbReference>
<evidence type="ECO:0000313" key="12">
    <source>
        <dbReference type="EMBL" id="EMS73642.1"/>
    </source>
</evidence>
<dbReference type="SMART" id="SM00825">
    <property type="entry name" value="PKS_KS"/>
    <property type="match status" value="1"/>
</dbReference>